<dbReference type="InterPro" id="IPR051414">
    <property type="entry name" value="Adenylate-forming_Reductase"/>
</dbReference>
<keyword evidence="3 9" id="KW-0547">Nucleotide-binding</keyword>
<gene>
    <name evidence="12" type="ORF">H8S09_09735</name>
</gene>
<dbReference type="InterPro" id="IPR028154">
    <property type="entry name" value="AMP-dep_Lig_C"/>
</dbReference>
<dbReference type="Pfam" id="PF14535">
    <property type="entry name" value="AMP-binding_C_2"/>
    <property type="match status" value="1"/>
</dbReference>
<accession>A0A8I0AQE0</accession>
<dbReference type="PANTHER" id="PTHR43439">
    <property type="entry name" value="PHENYLACETATE-COENZYME A LIGASE"/>
    <property type="match status" value="1"/>
</dbReference>
<organism evidence="12 13">
    <name type="scientific">Coprococcus hominis</name>
    <name type="common">ex Liu et al. 2022</name>
    <dbReference type="NCBI Taxonomy" id="2763039"/>
    <lineage>
        <taxon>Bacteria</taxon>
        <taxon>Bacillati</taxon>
        <taxon>Bacillota</taxon>
        <taxon>Clostridia</taxon>
        <taxon>Lachnospirales</taxon>
        <taxon>Lachnospiraceae</taxon>
        <taxon>Coprococcus</taxon>
    </lineage>
</organism>
<evidence type="ECO:0000256" key="9">
    <source>
        <dbReference type="PIRNR" id="PIRNR006444"/>
    </source>
</evidence>
<dbReference type="GO" id="GO:0047475">
    <property type="term" value="F:phenylacetate-CoA ligase activity"/>
    <property type="evidence" value="ECO:0007669"/>
    <property type="project" value="UniProtKB-EC"/>
</dbReference>
<evidence type="ECO:0000256" key="4">
    <source>
        <dbReference type="ARBA" id="ARBA00060591"/>
    </source>
</evidence>
<comment type="pathway">
    <text evidence="4 9">Aromatic compound metabolism; phenylacetate degradation.</text>
</comment>
<dbReference type="PANTHER" id="PTHR43439:SF1">
    <property type="entry name" value="PHENYLACETATE-COENZYME A LIGASE"/>
    <property type="match status" value="1"/>
</dbReference>
<comment type="subunit">
    <text evidence="1">Monomer.</text>
</comment>
<dbReference type="Gene3D" id="3.30.300.30">
    <property type="match status" value="1"/>
</dbReference>
<dbReference type="SUPFAM" id="SSF56801">
    <property type="entry name" value="Acetyl-CoA synthetase-like"/>
    <property type="match status" value="1"/>
</dbReference>
<dbReference type="AlphaFoldDB" id="A0A8I0AQE0"/>
<evidence type="ECO:0000259" key="11">
    <source>
        <dbReference type="Pfam" id="PF14535"/>
    </source>
</evidence>
<evidence type="ECO:0000256" key="7">
    <source>
        <dbReference type="ARBA" id="ARBA00068695"/>
    </source>
</evidence>
<evidence type="ECO:0000256" key="1">
    <source>
        <dbReference type="ARBA" id="ARBA00011245"/>
    </source>
</evidence>
<dbReference type="CDD" id="cd05913">
    <property type="entry name" value="PaaK"/>
    <property type="match status" value="1"/>
</dbReference>
<comment type="catalytic activity">
    <reaction evidence="9">
        <text>2-phenylacetate + ATP + CoA = phenylacetyl-CoA + AMP + diphosphate</text>
        <dbReference type="Rhea" id="RHEA:20956"/>
        <dbReference type="ChEBI" id="CHEBI:18401"/>
        <dbReference type="ChEBI" id="CHEBI:30616"/>
        <dbReference type="ChEBI" id="CHEBI:33019"/>
        <dbReference type="ChEBI" id="CHEBI:57287"/>
        <dbReference type="ChEBI" id="CHEBI:57390"/>
        <dbReference type="ChEBI" id="CHEBI:456215"/>
        <dbReference type="EC" id="6.2.1.30"/>
    </reaction>
</comment>
<dbReference type="UniPathway" id="UPA00930"/>
<keyword evidence="13" id="KW-1185">Reference proteome</keyword>
<name>A0A8I0AQE0_9FIRM</name>
<evidence type="ECO:0000256" key="5">
    <source>
        <dbReference type="ARBA" id="ARBA00061566"/>
    </source>
</evidence>
<comment type="caution">
    <text evidence="12">The sequence shown here is derived from an EMBL/GenBank/DDBJ whole genome shotgun (WGS) entry which is preliminary data.</text>
</comment>
<dbReference type="GO" id="GO:0010124">
    <property type="term" value="P:phenylacetate catabolic process"/>
    <property type="evidence" value="ECO:0007669"/>
    <property type="project" value="UniProtKB-UniRule"/>
</dbReference>
<comment type="similarity">
    <text evidence="5 9">Belongs to the phenylacetyl-CoA ligase family.</text>
</comment>
<feature type="domain" description="AMP-dependent ligase C-terminal" evidence="11">
    <location>
        <begin position="341"/>
        <end position="437"/>
    </location>
</feature>
<comment type="function">
    <text evidence="9">Catalyzes the activation of phenylacetic acid (PA) to phenylacetyl-CoA (PA-CoA).</text>
</comment>
<sequence>MRQKKIHYIYNDAMECMDFDERKKLQGERLRATVELEYNNVPAYRKRMDEAGVKPEDINGIEDIVKLPFTQKTDLRDNFPYGLFAADLKDIVRIQGSSGTTGKPIVSGYTENDIKVWTEMVARALTAAGGTKDDIIQVAYGYGLFTGGLGAHQGATEIGATVIPMSSGNTQRQIIMMKELGATMLCCTPSYATYLAETIHEMGIKPEELKLKSGCFGAEPWTEEMRQHLEDLLDIDALDIYGLTEIGGPGVAFECMEKHGMHINEDHVLAEIIDPVTEEPLPDDTPGELVFTTLTKTGAPMIRYRTHDICTLHHGTCACGRTTVKMSRITGRTDDMLVVRGVNVFPSQIEAVLMGVKEASAHYMLVVDRVNSQDKLTVQVELKDDVDINDADKLEKLVAYIKTQIKQTLLISAKVELLPPKSIARSEGKAKRITDNRNTGF</sequence>
<evidence type="ECO:0000259" key="10">
    <source>
        <dbReference type="Pfam" id="PF00501"/>
    </source>
</evidence>
<dbReference type="InterPro" id="IPR042099">
    <property type="entry name" value="ANL_N_sf"/>
</dbReference>
<evidence type="ECO:0000256" key="8">
    <source>
        <dbReference type="ARBA" id="ARBA00075111"/>
    </source>
</evidence>
<dbReference type="PIRSF" id="PIRSF006444">
    <property type="entry name" value="PaaK"/>
    <property type="match status" value="1"/>
</dbReference>
<evidence type="ECO:0000256" key="3">
    <source>
        <dbReference type="ARBA" id="ARBA00022741"/>
    </source>
</evidence>
<feature type="domain" description="AMP-dependent synthetase/ligase" evidence="10">
    <location>
        <begin position="85"/>
        <end position="291"/>
    </location>
</feature>
<proteinExistence type="inferred from homology"/>
<dbReference type="Pfam" id="PF00501">
    <property type="entry name" value="AMP-binding"/>
    <property type="match status" value="1"/>
</dbReference>
<protein>
    <recommendedName>
        <fullName evidence="7 9">Phenylacetate-coenzyme A ligase</fullName>
        <ecNumber evidence="6 9">6.2.1.30</ecNumber>
    </recommendedName>
    <alternativeName>
        <fullName evidence="8 9">Phenylacetyl-CoA ligase</fullName>
    </alternativeName>
</protein>
<reference evidence="12 13" key="1">
    <citation type="submission" date="2020-08" db="EMBL/GenBank/DDBJ databases">
        <title>Genome public.</title>
        <authorList>
            <person name="Liu C."/>
            <person name="Sun Q."/>
        </authorList>
    </citation>
    <scope>NUCLEOTIDE SEQUENCE [LARGE SCALE GENOMIC DNA]</scope>
    <source>
        <strain evidence="12 13">NSJ-10</strain>
    </source>
</reference>
<evidence type="ECO:0000256" key="6">
    <source>
        <dbReference type="ARBA" id="ARBA00066629"/>
    </source>
</evidence>
<dbReference type="InterPro" id="IPR045851">
    <property type="entry name" value="AMP-bd_C_sf"/>
</dbReference>
<dbReference type="Gene3D" id="3.40.50.12780">
    <property type="entry name" value="N-terminal domain of ligase-like"/>
    <property type="match status" value="1"/>
</dbReference>
<keyword evidence="2 9" id="KW-0436">Ligase</keyword>
<dbReference type="EC" id="6.2.1.30" evidence="6 9"/>
<evidence type="ECO:0000256" key="2">
    <source>
        <dbReference type="ARBA" id="ARBA00022598"/>
    </source>
</evidence>
<dbReference type="FunFam" id="3.40.50.12780:FF:000016">
    <property type="entry name" value="Phenylacetate-coenzyme A ligase"/>
    <property type="match status" value="1"/>
</dbReference>
<dbReference type="InterPro" id="IPR000873">
    <property type="entry name" value="AMP-dep_synth/lig_dom"/>
</dbReference>
<evidence type="ECO:0000313" key="13">
    <source>
        <dbReference type="Proteomes" id="UP000615234"/>
    </source>
</evidence>
<evidence type="ECO:0000313" key="12">
    <source>
        <dbReference type="EMBL" id="MBC5663168.1"/>
    </source>
</evidence>
<dbReference type="GO" id="GO:0000166">
    <property type="term" value="F:nucleotide binding"/>
    <property type="evidence" value="ECO:0007669"/>
    <property type="project" value="UniProtKB-KW"/>
</dbReference>
<dbReference type="InterPro" id="IPR011880">
    <property type="entry name" value="PA_CoA_ligase"/>
</dbReference>
<dbReference type="RefSeq" id="WP_118484664.1">
    <property type="nucleotide sequence ID" value="NZ_JACOOX010000005.1"/>
</dbReference>
<dbReference type="Proteomes" id="UP000615234">
    <property type="component" value="Unassembled WGS sequence"/>
</dbReference>
<dbReference type="EMBL" id="JACOOX010000005">
    <property type="protein sequence ID" value="MBC5663168.1"/>
    <property type="molecule type" value="Genomic_DNA"/>
</dbReference>